<evidence type="ECO:0000313" key="1">
    <source>
        <dbReference type="EMBL" id="SEH96225.1"/>
    </source>
</evidence>
<dbReference type="Proteomes" id="UP000198555">
    <property type="component" value="Unassembled WGS sequence"/>
</dbReference>
<accession>A0A1H6M4K7</accession>
<proteinExistence type="predicted"/>
<dbReference type="AlphaFoldDB" id="A0A1H6M4K7"/>
<feature type="non-terminal residue" evidence="1">
    <location>
        <position position="29"/>
    </location>
</feature>
<reference evidence="2" key="1">
    <citation type="submission" date="2016-10" db="EMBL/GenBank/DDBJ databases">
        <authorList>
            <person name="Varghese N."/>
            <person name="Submissions S."/>
        </authorList>
    </citation>
    <scope>NUCLEOTIDE SEQUENCE [LARGE SCALE GENOMIC DNA]</scope>
    <source>
        <strain evidence="2">DSM 19326</strain>
    </source>
</reference>
<sequence>MSIFSENMRYLRGKLNLSQQKVADDLLIT</sequence>
<dbReference type="STRING" id="420404.SAMN05421793_1681"/>
<evidence type="ECO:0000313" key="2">
    <source>
        <dbReference type="Proteomes" id="UP000198555"/>
    </source>
</evidence>
<name>A0A1H6M4K7_9FLAO</name>
<keyword evidence="2" id="KW-1185">Reference proteome</keyword>
<organism evidence="1 2">
    <name type="scientific">Epilithonimonas hominis</name>
    <dbReference type="NCBI Taxonomy" id="420404"/>
    <lineage>
        <taxon>Bacteria</taxon>
        <taxon>Pseudomonadati</taxon>
        <taxon>Bacteroidota</taxon>
        <taxon>Flavobacteriia</taxon>
        <taxon>Flavobacteriales</taxon>
        <taxon>Weeksellaceae</taxon>
        <taxon>Chryseobacterium group</taxon>
        <taxon>Epilithonimonas</taxon>
    </lineage>
</organism>
<gene>
    <name evidence="1" type="ORF">SAMN05421793_1681</name>
</gene>
<protein>
    <submittedName>
        <fullName evidence="1">Uncharacterized protein</fullName>
    </submittedName>
</protein>
<dbReference type="EMBL" id="FNWX01000068">
    <property type="protein sequence ID" value="SEH96225.1"/>
    <property type="molecule type" value="Genomic_DNA"/>
</dbReference>